<organism evidence="1 2">
    <name type="scientific">Liparis tanakae</name>
    <name type="common">Tanaka's snailfish</name>
    <dbReference type="NCBI Taxonomy" id="230148"/>
    <lineage>
        <taxon>Eukaryota</taxon>
        <taxon>Metazoa</taxon>
        <taxon>Chordata</taxon>
        <taxon>Craniata</taxon>
        <taxon>Vertebrata</taxon>
        <taxon>Euteleostomi</taxon>
        <taxon>Actinopterygii</taxon>
        <taxon>Neopterygii</taxon>
        <taxon>Teleostei</taxon>
        <taxon>Neoteleostei</taxon>
        <taxon>Acanthomorphata</taxon>
        <taxon>Eupercaria</taxon>
        <taxon>Perciformes</taxon>
        <taxon>Cottioidei</taxon>
        <taxon>Cottales</taxon>
        <taxon>Liparidae</taxon>
        <taxon>Liparis</taxon>
    </lineage>
</organism>
<accession>A0A4Z2HGX0</accession>
<dbReference type="AlphaFoldDB" id="A0A4Z2HGX0"/>
<sequence>MKCDAREEKPARGEEAAAAAAASARLSVLERFFQREYDRRSRAFYFPRLLAVGDIRVAASGDAGESSAQSVTNSCSDLTSSTCSGAVVFGAFAPHWDIFNFALKMRKAAPRDGCRIHGRMCRHAPVI</sequence>
<gene>
    <name evidence="1" type="ORF">EYF80_025600</name>
</gene>
<reference evidence="1 2" key="1">
    <citation type="submission" date="2019-03" db="EMBL/GenBank/DDBJ databases">
        <title>First draft genome of Liparis tanakae, snailfish: a comprehensive survey of snailfish specific genes.</title>
        <authorList>
            <person name="Kim W."/>
            <person name="Song I."/>
            <person name="Jeong J.-H."/>
            <person name="Kim D."/>
            <person name="Kim S."/>
            <person name="Ryu S."/>
            <person name="Song J.Y."/>
            <person name="Lee S.K."/>
        </authorList>
    </citation>
    <scope>NUCLEOTIDE SEQUENCE [LARGE SCALE GENOMIC DNA]</scope>
    <source>
        <tissue evidence="1">Muscle</tissue>
    </source>
</reference>
<name>A0A4Z2HGX0_9TELE</name>
<proteinExistence type="predicted"/>
<protein>
    <submittedName>
        <fullName evidence="1">Uncharacterized protein</fullName>
    </submittedName>
</protein>
<evidence type="ECO:0000313" key="2">
    <source>
        <dbReference type="Proteomes" id="UP000314294"/>
    </source>
</evidence>
<keyword evidence="2" id="KW-1185">Reference proteome</keyword>
<dbReference type="Proteomes" id="UP000314294">
    <property type="component" value="Unassembled WGS sequence"/>
</dbReference>
<comment type="caution">
    <text evidence="1">The sequence shown here is derived from an EMBL/GenBank/DDBJ whole genome shotgun (WGS) entry which is preliminary data.</text>
</comment>
<dbReference type="EMBL" id="SRLO01000258">
    <property type="protein sequence ID" value="TNN64102.1"/>
    <property type="molecule type" value="Genomic_DNA"/>
</dbReference>
<evidence type="ECO:0000313" key="1">
    <source>
        <dbReference type="EMBL" id="TNN64102.1"/>
    </source>
</evidence>